<reference evidence="1" key="1">
    <citation type="submission" date="2016-01" db="EMBL/GenBank/DDBJ databases">
        <authorList>
            <person name="Peeters C."/>
        </authorList>
    </citation>
    <scope>NUCLEOTIDE SEQUENCE [LARGE SCALE GENOMIC DNA]</scope>
    <source>
        <strain evidence="1">LMG 29325</strain>
    </source>
</reference>
<comment type="caution">
    <text evidence="1">The sequence shown here is derived from an EMBL/GenBank/DDBJ whole genome shotgun (WGS) entry which is preliminary data.</text>
</comment>
<proteinExistence type="predicted"/>
<dbReference type="AlphaFoldDB" id="A0A158CMY9"/>
<organism evidence="1 2">
    <name type="scientific">Caballeronia glebae</name>
    <dbReference type="NCBI Taxonomy" id="1777143"/>
    <lineage>
        <taxon>Bacteria</taxon>
        <taxon>Pseudomonadati</taxon>
        <taxon>Pseudomonadota</taxon>
        <taxon>Betaproteobacteria</taxon>
        <taxon>Burkholderiales</taxon>
        <taxon>Burkholderiaceae</taxon>
        <taxon>Caballeronia</taxon>
    </lineage>
</organism>
<evidence type="ECO:0000313" key="1">
    <source>
        <dbReference type="EMBL" id="SAK83743.1"/>
    </source>
</evidence>
<accession>A0A158CMY9</accession>
<protein>
    <submittedName>
        <fullName evidence="1">Cellulose synthase operon protein YhjU</fullName>
    </submittedName>
</protein>
<dbReference type="Proteomes" id="UP000054596">
    <property type="component" value="Unassembled WGS sequence"/>
</dbReference>
<dbReference type="EMBL" id="FCOJ02000053">
    <property type="protein sequence ID" value="SAK83743.1"/>
    <property type="molecule type" value="Genomic_DNA"/>
</dbReference>
<name>A0A158CMY9_9BURK</name>
<dbReference type="STRING" id="1777143.AWB82_05619"/>
<evidence type="ECO:0000313" key="2">
    <source>
        <dbReference type="Proteomes" id="UP000054596"/>
    </source>
</evidence>
<keyword evidence="2" id="KW-1185">Reference proteome</keyword>
<gene>
    <name evidence="1" type="ORF">AWB82_05619</name>
</gene>
<sequence length="88" mass="9596">MAGAIKDCRKLRYPLRPSLRGNAVDATNGLSARPLNYNATLVAFRAKELERQVSFGHLSSDPKEQFDVIARNRYFAAASGSPGSSARL</sequence>